<organism evidence="1">
    <name type="scientific">Borrelia miyamotoi FR64b</name>
    <dbReference type="NCBI Taxonomy" id="1292392"/>
    <lineage>
        <taxon>Bacteria</taxon>
        <taxon>Pseudomonadati</taxon>
        <taxon>Spirochaetota</taxon>
        <taxon>Spirochaetia</taxon>
        <taxon>Spirochaetales</taxon>
        <taxon>Borreliaceae</taxon>
        <taxon>Borrelia</taxon>
    </lineage>
</organism>
<name>W5SG95_9SPIR</name>
<dbReference type="AlphaFoldDB" id="W5SG95"/>
<dbReference type="HOGENOM" id="CLU_109712_0_0_12"/>
<gene>
    <name evidence="1" type="ORF">BOM_1337</name>
</gene>
<protein>
    <submittedName>
        <fullName evidence="1">Putative cytosolic protein</fullName>
    </submittedName>
</protein>
<dbReference type="Pfam" id="PF02890">
    <property type="entry name" value="DUF226"/>
    <property type="match status" value="1"/>
</dbReference>
<evidence type="ECO:0000313" key="1">
    <source>
        <dbReference type="EMBL" id="AHH05880.1"/>
    </source>
</evidence>
<keyword evidence="1" id="KW-0614">Plasmid</keyword>
<dbReference type="EMBL" id="CP004241">
    <property type="protein sequence ID" value="AHH05880.1"/>
    <property type="molecule type" value="Genomic_DNA"/>
</dbReference>
<sequence length="198" mass="23755">MNLNRLLIRGIIMNNEIGNVNKKKARLIPKEEKPLFIKIEELEGRKIYHTKIMMDLYSFGIYTIKRYIFFISLRGLFDQDKIESFHLFSLKEDDKFLGIYYGYRKPIKNVVRRYEENGIEKSHSFSKAYYIEFRFKKGSVFCYMKGISRLVKKDKINTKYCKTLINMLATLEKEVYEFYGKKFLEGGIISKWIKKNLK</sequence>
<reference evidence="1" key="1">
    <citation type="submission" date="2013-02" db="EMBL/GenBank/DDBJ databases">
        <title>Comparative genomics of Borrelia species.</title>
        <authorList>
            <person name="Schwan T.G."/>
            <person name="Raffel S.J."/>
            <person name="Porcella S.F."/>
        </authorList>
    </citation>
    <scope>NUCLEOTIDE SEQUENCE</scope>
    <source>
        <strain evidence="1">FR64b</strain>
        <plasmid evidence="1">unnamed</plasmid>
    </source>
</reference>
<dbReference type="InterPro" id="IPR004180">
    <property type="entry name" value="DUF226_BOR_spp"/>
</dbReference>
<accession>W5SG95</accession>
<proteinExistence type="predicted"/>
<geneLocation type="plasmid" evidence="1">
    <name>unnamed</name>
</geneLocation>